<gene>
    <name evidence="1" type="ORF">FMOSSE_LOCUS13951</name>
</gene>
<dbReference type="SUPFAM" id="SSF47095">
    <property type="entry name" value="HMG-box"/>
    <property type="match status" value="1"/>
</dbReference>
<dbReference type="InterPro" id="IPR036910">
    <property type="entry name" value="HMG_box_dom_sf"/>
</dbReference>
<dbReference type="EMBL" id="CAJVPP010009354">
    <property type="protein sequence ID" value="CAG8703981.1"/>
    <property type="molecule type" value="Genomic_DNA"/>
</dbReference>
<protein>
    <submittedName>
        <fullName evidence="1">16297_t:CDS:1</fullName>
    </submittedName>
</protein>
<dbReference type="Proteomes" id="UP000789375">
    <property type="component" value="Unassembled WGS sequence"/>
</dbReference>
<evidence type="ECO:0000313" key="1">
    <source>
        <dbReference type="EMBL" id="CAG8703981.1"/>
    </source>
</evidence>
<sequence>MLLNPTHPTTNTIKLPPMGQLSIIAKNSWNKEPQEVKNFYNNLAKEARLLYKQNTFQIIFDKRMNEVENDQGNGQVAPLHVKGEIFAADLGYADSTQTKDVETMFDAQNSSNGFLKIVDSTVDAMDS</sequence>
<name>A0A9N9HSL2_FUNMO</name>
<accession>A0A9N9HSL2</accession>
<keyword evidence="2" id="KW-1185">Reference proteome</keyword>
<proteinExistence type="predicted"/>
<dbReference type="AlphaFoldDB" id="A0A9N9HSL2"/>
<evidence type="ECO:0000313" key="2">
    <source>
        <dbReference type="Proteomes" id="UP000789375"/>
    </source>
</evidence>
<organism evidence="1 2">
    <name type="scientific">Funneliformis mosseae</name>
    <name type="common">Endomycorrhizal fungus</name>
    <name type="synonym">Glomus mosseae</name>
    <dbReference type="NCBI Taxonomy" id="27381"/>
    <lineage>
        <taxon>Eukaryota</taxon>
        <taxon>Fungi</taxon>
        <taxon>Fungi incertae sedis</taxon>
        <taxon>Mucoromycota</taxon>
        <taxon>Glomeromycotina</taxon>
        <taxon>Glomeromycetes</taxon>
        <taxon>Glomerales</taxon>
        <taxon>Glomeraceae</taxon>
        <taxon>Funneliformis</taxon>
    </lineage>
</organism>
<comment type="caution">
    <text evidence="1">The sequence shown here is derived from an EMBL/GenBank/DDBJ whole genome shotgun (WGS) entry which is preliminary data.</text>
</comment>
<reference evidence="1" key="1">
    <citation type="submission" date="2021-06" db="EMBL/GenBank/DDBJ databases">
        <authorList>
            <person name="Kallberg Y."/>
            <person name="Tangrot J."/>
            <person name="Rosling A."/>
        </authorList>
    </citation>
    <scope>NUCLEOTIDE SEQUENCE</scope>
    <source>
        <strain evidence="1">87-6 pot B 2015</strain>
    </source>
</reference>